<name>A0ABT7Y7A8_9VIBR</name>
<comment type="caution">
    <text evidence="1">The sequence shown here is derived from an EMBL/GenBank/DDBJ whole genome shotgun (WGS) entry which is preliminary data.</text>
</comment>
<protein>
    <submittedName>
        <fullName evidence="1">Uncharacterized protein</fullName>
    </submittedName>
</protein>
<proteinExistence type="predicted"/>
<keyword evidence="2" id="KW-1185">Reference proteome</keyword>
<evidence type="ECO:0000313" key="1">
    <source>
        <dbReference type="EMBL" id="MDN2483873.1"/>
    </source>
</evidence>
<dbReference type="EMBL" id="JAUEOZ010000003">
    <property type="protein sequence ID" value="MDN2483873.1"/>
    <property type="molecule type" value="Genomic_DNA"/>
</dbReference>
<reference evidence="1" key="1">
    <citation type="submission" date="2024-05" db="EMBL/GenBank/DDBJ databases">
        <title>Genome Sequences of Four Agar- Degrading Marine Bacteria.</title>
        <authorList>
            <person name="Phillips E.K."/>
            <person name="Shaffer J.C."/>
            <person name="Henson M.W."/>
            <person name="Temperton B."/>
            <person name="Thrash C.J."/>
            <person name="Martin M.O."/>
        </authorList>
    </citation>
    <scope>NUCLEOTIDE SEQUENCE</scope>
    <source>
        <strain evidence="1">EKP203</strain>
    </source>
</reference>
<accession>A0ABT7Y7A8</accession>
<dbReference type="Proteomes" id="UP001169719">
    <property type="component" value="Unassembled WGS sequence"/>
</dbReference>
<dbReference type="RefSeq" id="WP_289964033.1">
    <property type="nucleotide sequence ID" value="NZ_JAUEOZ010000003.1"/>
</dbReference>
<sequence length="365" mass="40624">MQTITNQPHVQTQGIKLPYSFVSKSQIANSALKVNSNFSPLQGHLFNVGGTPTDLLSGLVAFALELGQEVEVDEFVDGQRSFSSLVHATSTAMCDFVKDYTKEVTEGLLPSLLKLATDLNLSEVTEERVRDTLKAMPLLRLTIFDQVHCHHTMERDYLAVTAWCEYIEEFPFHLGATSAEVDASILAVFEELATNLFSTGFSSYADAGCEHSINPDAFGLNFSEVITKKMTEDRLIAHNEKYSYRSVPTEHFEKAYSLAALTEVYGSDLTVKPLVNAWFADAKVSYPINEIENTVWGSMGEYPFVLKLDPDSDIDEVFENFRDYDSPPFTLKLNGESGVEFIKSSIHAAVVMGMLFSLSWSPQES</sequence>
<organism evidence="1 2">
    <name type="scientific">Vibrio agarivorans</name>
    <dbReference type="NCBI Taxonomy" id="153622"/>
    <lineage>
        <taxon>Bacteria</taxon>
        <taxon>Pseudomonadati</taxon>
        <taxon>Pseudomonadota</taxon>
        <taxon>Gammaproteobacteria</taxon>
        <taxon>Vibrionales</taxon>
        <taxon>Vibrionaceae</taxon>
        <taxon>Vibrio</taxon>
    </lineage>
</organism>
<evidence type="ECO:0000313" key="2">
    <source>
        <dbReference type="Proteomes" id="UP001169719"/>
    </source>
</evidence>
<gene>
    <name evidence="1" type="ORF">QWJ08_21195</name>
</gene>